<gene>
    <name evidence="3" type="ordered locus">Ndas_1307</name>
</gene>
<proteinExistence type="predicted"/>
<feature type="transmembrane region" description="Helical" evidence="1">
    <location>
        <begin position="41"/>
        <end position="60"/>
    </location>
</feature>
<feature type="transmembrane region" description="Helical" evidence="1">
    <location>
        <begin position="151"/>
        <end position="173"/>
    </location>
</feature>
<dbReference type="Gene3D" id="2.130.10.10">
    <property type="entry name" value="YVTN repeat-like/Quinoprotein amine dehydrogenase"/>
    <property type="match status" value="1"/>
</dbReference>
<reference evidence="3 4" key="1">
    <citation type="journal article" date="2010" name="Stand. Genomic Sci.">
        <title>Complete genome sequence of Nocardiopsis dassonvillei type strain (IMRU 509).</title>
        <authorList>
            <person name="Sun H."/>
            <person name="Lapidus A."/>
            <person name="Nolan M."/>
            <person name="Lucas S."/>
            <person name="Del Rio T.G."/>
            <person name="Tice H."/>
            <person name="Cheng J.F."/>
            <person name="Tapia R."/>
            <person name="Han C."/>
            <person name="Goodwin L."/>
            <person name="Pitluck S."/>
            <person name="Pagani I."/>
            <person name="Ivanova N."/>
            <person name="Mavromatis K."/>
            <person name="Mikhailova N."/>
            <person name="Pati A."/>
            <person name="Chen A."/>
            <person name="Palaniappan K."/>
            <person name="Land M."/>
            <person name="Hauser L."/>
            <person name="Chang Y.J."/>
            <person name="Jeffries C.D."/>
            <person name="Djao O.D."/>
            <person name="Rohde M."/>
            <person name="Sikorski J."/>
            <person name="Goker M."/>
            <person name="Woyke T."/>
            <person name="Bristow J."/>
            <person name="Eisen J.A."/>
            <person name="Markowitz V."/>
            <person name="Hugenholtz P."/>
            <person name="Kyrpides N.C."/>
            <person name="Klenk H.P."/>
        </authorList>
    </citation>
    <scope>NUCLEOTIDE SEQUENCE [LARGE SCALE GENOMIC DNA]</scope>
    <source>
        <strain evidence="4">ATCC 23218 / DSM 43111 / CIP 107115 / JCM 7437 / KCTC 9190 / NBRC 14626 / NCTC 10488 / NRRL B-5397 / IMRU 509</strain>
    </source>
</reference>
<accession>D7B2P6</accession>
<evidence type="ECO:0000313" key="4">
    <source>
        <dbReference type="Proteomes" id="UP000002219"/>
    </source>
</evidence>
<keyword evidence="1" id="KW-0472">Membrane</keyword>
<evidence type="ECO:0000256" key="1">
    <source>
        <dbReference type="SAM" id="Phobius"/>
    </source>
</evidence>
<dbReference type="KEGG" id="nda:Ndas_1307"/>
<organism evidence="3 4">
    <name type="scientific">Nocardiopsis dassonvillei (strain ATCC 23218 / DSM 43111 / CIP 107115 / JCM 7437 / KCTC 9190 / NBRC 14626 / NCTC 10488 / NRRL B-5397 / IMRU 509)</name>
    <name type="common">Actinomadura dassonvillei</name>
    <dbReference type="NCBI Taxonomy" id="446468"/>
    <lineage>
        <taxon>Bacteria</taxon>
        <taxon>Bacillati</taxon>
        <taxon>Actinomycetota</taxon>
        <taxon>Actinomycetes</taxon>
        <taxon>Streptosporangiales</taxon>
        <taxon>Nocardiopsidaceae</taxon>
        <taxon>Nocardiopsis</taxon>
    </lineage>
</organism>
<evidence type="ECO:0000313" key="3">
    <source>
        <dbReference type="EMBL" id="ADH66744.1"/>
    </source>
</evidence>
<dbReference type="Pfam" id="PF13360">
    <property type="entry name" value="PQQ_2"/>
    <property type="match status" value="1"/>
</dbReference>
<feature type="transmembrane region" description="Helical" evidence="1">
    <location>
        <begin position="9"/>
        <end position="29"/>
    </location>
</feature>
<dbReference type="Proteomes" id="UP000002219">
    <property type="component" value="Chromosome 1"/>
</dbReference>
<protein>
    <recommendedName>
        <fullName evidence="2">Pyrrolo-quinoline quinone repeat domain-containing protein</fullName>
    </recommendedName>
</protein>
<dbReference type="HOGENOM" id="CLU_444689_0_0_11"/>
<dbReference type="OrthoDB" id="3425865at2"/>
<dbReference type="STRING" id="446468.Ndas_1307"/>
<keyword evidence="4" id="KW-1185">Reference proteome</keyword>
<dbReference type="InterPro" id="IPR011047">
    <property type="entry name" value="Quinoprotein_ADH-like_sf"/>
</dbReference>
<sequence>MRRRVGDVLGWSGVTVLVGALILTTPHVSNFSERAAPGSQGPALLVGLTLLLAAAVLGWVSLTATRDPDRLAARPTLGSALGRGAVVLVVLAVVWAAFPTRHLAAIVDNDGYRMFSDHVLALWVGVCLVALGTALALGAATALPWHRWKRVLTGAAAGTLVVALVWTLVPAALTRAFMVEHTVAAADGGQAAPVPATISRVGWTWEPEHPVLDPVLGVERGPRGPLVLYDDGFVALDGATGEELWTYRLPFSRQAQAGVFAGQDRYAYLSHVTEATPESEPQTHAMVVLDAATGEVVRETPMPALTWQGQEKSPPLRYLTPDVRVFRVHEDGRSLVVAYATDSTERLWEVELREGAGERWCQWADDGGIRGHGDRVLVARLCLDQEHLPEEDVESTLYRMDVPEDAVESVTALDVSTGERVWRQEWTPDNLSYTQVPIIGAVREGRGGEAVARTPGGAFAVDDGASAQVFPPAPDPMYEYAVGVDTRGAVVLRDRGGDEPGLLLVTDASGEVVQRSEVEVDADLWAPVNQARVLESVLVVPHLAWDDADRRVLTVSVLPWEGEAAQQGWTQILLEDGEGPVEAPDLLGVGDYGVLPVPGAVVSHVEDRLYGLVP</sequence>
<dbReference type="SUPFAM" id="SSF50998">
    <property type="entry name" value="Quinoprotein alcohol dehydrogenase-like"/>
    <property type="match status" value="1"/>
</dbReference>
<dbReference type="eggNOG" id="COG1520">
    <property type="taxonomic scope" value="Bacteria"/>
</dbReference>
<keyword evidence="1" id="KW-1133">Transmembrane helix</keyword>
<evidence type="ECO:0000259" key="2">
    <source>
        <dbReference type="Pfam" id="PF13360"/>
    </source>
</evidence>
<dbReference type="GeneID" id="91489384"/>
<feature type="transmembrane region" description="Helical" evidence="1">
    <location>
        <begin position="80"/>
        <end position="98"/>
    </location>
</feature>
<keyword evidence="1" id="KW-0812">Transmembrane</keyword>
<dbReference type="InterPro" id="IPR002372">
    <property type="entry name" value="PQQ_rpt_dom"/>
</dbReference>
<dbReference type="EMBL" id="CP002040">
    <property type="protein sequence ID" value="ADH66744.1"/>
    <property type="molecule type" value="Genomic_DNA"/>
</dbReference>
<name>D7B2P6_NOCDD</name>
<feature type="transmembrane region" description="Helical" evidence="1">
    <location>
        <begin position="118"/>
        <end position="139"/>
    </location>
</feature>
<dbReference type="AlphaFoldDB" id="D7B2P6"/>
<feature type="domain" description="Pyrrolo-quinoline quinone repeat" evidence="2">
    <location>
        <begin position="229"/>
        <end position="351"/>
    </location>
</feature>
<dbReference type="RefSeq" id="WP_013152351.1">
    <property type="nucleotide sequence ID" value="NC_014210.1"/>
</dbReference>
<dbReference type="InterPro" id="IPR015943">
    <property type="entry name" value="WD40/YVTN_repeat-like_dom_sf"/>
</dbReference>